<reference evidence="1" key="1">
    <citation type="submission" date="2014-09" db="EMBL/GenBank/DDBJ databases">
        <authorList>
            <person name="Magalhaes I.L.F."/>
            <person name="Oliveira U."/>
            <person name="Santos F.R."/>
            <person name="Vidigal T.H.D.A."/>
            <person name="Brescovit A.D."/>
            <person name="Santos A.J."/>
        </authorList>
    </citation>
    <scope>NUCLEOTIDE SEQUENCE</scope>
    <source>
        <tissue evidence="1">Shoot tissue taken approximately 20 cm above the soil surface</tissue>
    </source>
</reference>
<name>A0A0A9FPQ4_ARUDO</name>
<protein>
    <submittedName>
        <fullName evidence="1">Uncharacterized protein</fullName>
    </submittedName>
</protein>
<proteinExistence type="predicted"/>
<dbReference type="EMBL" id="GBRH01187618">
    <property type="protein sequence ID" value="JAE10278.1"/>
    <property type="molecule type" value="Transcribed_RNA"/>
</dbReference>
<sequence>MKHSISKADPRFRKLYTWAEIGGKLRCRRRRGLLEHGFVRQRWRC</sequence>
<organism evidence="1">
    <name type="scientific">Arundo donax</name>
    <name type="common">Giant reed</name>
    <name type="synonym">Donax arundinaceus</name>
    <dbReference type="NCBI Taxonomy" id="35708"/>
    <lineage>
        <taxon>Eukaryota</taxon>
        <taxon>Viridiplantae</taxon>
        <taxon>Streptophyta</taxon>
        <taxon>Embryophyta</taxon>
        <taxon>Tracheophyta</taxon>
        <taxon>Spermatophyta</taxon>
        <taxon>Magnoliopsida</taxon>
        <taxon>Liliopsida</taxon>
        <taxon>Poales</taxon>
        <taxon>Poaceae</taxon>
        <taxon>PACMAD clade</taxon>
        <taxon>Arundinoideae</taxon>
        <taxon>Arundineae</taxon>
        <taxon>Arundo</taxon>
    </lineage>
</organism>
<evidence type="ECO:0000313" key="1">
    <source>
        <dbReference type="EMBL" id="JAE10278.1"/>
    </source>
</evidence>
<accession>A0A0A9FPQ4</accession>
<dbReference type="AlphaFoldDB" id="A0A0A9FPQ4"/>
<reference evidence="1" key="2">
    <citation type="journal article" date="2015" name="Data Brief">
        <title>Shoot transcriptome of the giant reed, Arundo donax.</title>
        <authorList>
            <person name="Barrero R.A."/>
            <person name="Guerrero F.D."/>
            <person name="Moolhuijzen P."/>
            <person name="Goolsby J.A."/>
            <person name="Tidwell J."/>
            <person name="Bellgard S.E."/>
            <person name="Bellgard M.I."/>
        </authorList>
    </citation>
    <scope>NUCLEOTIDE SEQUENCE</scope>
    <source>
        <tissue evidence="1">Shoot tissue taken approximately 20 cm above the soil surface</tissue>
    </source>
</reference>